<evidence type="ECO:0000313" key="3">
    <source>
        <dbReference type="Proteomes" id="UP000324800"/>
    </source>
</evidence>
<gene>
    <name evidence="2" type="ORF">EZS28_052235</name>
</gene>
<name>A0A5J4SF38_9EUKA</name>
<feature type="non-terminal residue" evidence="2">
    <location>
        <position position="133"/>
    </location>
</feature>
<dbReference type="EMBL" id="SNRW01040367">
    <property type="protein sequence ID" value="KAA6344518.1"/>
    <property type="molecule type" value="Genomic_DNA"/>
</dbReference>
<feature type="region of interest" description="Disordered" evidence="1">
    <location>
        <begin position="1"/>
        <end position="21"/>
    </location>
</feature>
<comment type="caution">
    <text evidence="2">The sequence shown here is derived from an EMBL/GenBank/DDBJ whole genome shotgun (WGS) entry which is preliminary data.</text>
</comment>
<evidence type="ECO:0000313" key="2">
    <source>
        <dbReference type="EMBL" id="KAA6344518.1"/>
    </source>
</evidence>
<sequence length="133" mass="14902">MSKNSVKPEPPEPGLFANFDPSKFTSRIPVMTIVEQPELGDVIGRFLQSEQQPTLQDIERQLTPRQAVSETTQALMAKVLEAMTGLQASEIDVWATNILDQQNDEARRREIQCPSLLSITSVPEHDEVLDSKQ</sequence>
<proteinExistence type="predicted"/>
<evidence type="ECO:0000256" key="1">
    <source>
        <dbReference type="SAM" id="MobiDB-lite"/>
    </source>
</evidence>
<accession>A0A5J4SF38</accession>
<dbReference type="AlphaFoldDB" id="A0A5J4SF38"/>
<reference evidence="2 3" key="1">
    <citation type="submission" date="2019-03" db="EMBL/GenBank/DDBJ databases">
        <title>Single cell metagenomics reveals metabolic interactions within the superorganism composed of flagellate Streblomastix strix and complex community of Bacteroidetes bacteria on its surface.</title>
        <authorList>
            <person name="Treitli S.C."/>
            <person name="Kolisko M."/>
            <person name="Husnik F."/>
            <person name="Keeling P."/>
            <person name="Hampl V."/>
        </authorList>
    </citation>
    <scope>NUCLEOTIDE SEQUENCE [LARGE SCALE GENOMIC DNA]</scope>
    <source>
        <strain evidence="2">ST1C</strain>
    </source>
</reference>
<dbReference type="Proteomes" id="UP000324800">
    <property type="component" value="Unassembled WGS sequence"/>
</dbReference>
<organism evidence="2 3">
    <name type="scientific">Streblomastix strix</name>
    <dbReference type="NCBI Taxonomy" id="222440"/>
    <lineage>
        <taxon>Eukaryota</taxon>
        <taxon>Metamonada</taxon>
        <taxon>Preaxostyla</taxon>
        <taxon>Oxymonadida</taxon>
        <taxon>Streblomastigidae</taxon>
        <taxon>Streblomastix</taxon>
    </lineage>
</organism>
<protein>
    <submittedName>
        <fullName evidence="2">Uncharacterized protein</fullName>
    </submittedName>
</protein>